<dbReference type="RefSeq" id="WP_135746616.1">
    <property type="nucleotide sequence ID" value="NZ_JAIZBI010000007.1"/>
</dbReference>
<evidence type="ECO:0000313" key="1">
    <source>
        <dbReference type="EMBL" id="TGN13690.1"/>
    </source>
</evidence>
<comment type="caution">
    <text evidence="1">The sequence shown here is derived from an EMBL/GenBank/DDBJ whole genome shotgun (WGS) entry which is preliminary data.</text>
</comment>
<protein>
    <recommendedName>
        <fullName evidence="3">Type II toxin-antitoxin system RelE/ParE family toxin</fullName>
    </recommendedName>
</protein>
<dbReference type="OrthoDB" id="345714at2"/>
<keyword evidence="2" id="KW-1185">Reference proteome</keyword>
<dbReference type="Proteomes" id="UP000297649">
    <property type="component" value="Unassembled WGS sequence"/>
</dbReference>
<accession>A0A6H3NUD8</accession>
<dbReference type="EMBL" id="RQHU01000013">
    <property type="protein sequence ID" value="TGN13690.1"/>
    <property type="molecule type" value="Genomic_DNA"/>
</dbReference>
<sequence>MEYNVFTLPSFERQTKRLIKKYPSLRQELLTLVDSLRLNPFQGTSLNNNCHKIRIPIASKGKGKSGGGRVITHTVIKDRSIYLILIYDKSEINSISDKEINDILKEIF</sequence>
<dbReference type="AlphaFoldDB" id="A0A6H3NUD8"/>
<name>A0A6H3NUD8_9LEPT</name>
<reference evidence="1" key="1">
    <citation type="journal article" date="2019" name="PLoS Negl. Trop. Dis.">
        <title>Revisiting the worldwide diversity of Leptospira species in the environment.</title>
        <authorList>
            <person name="Vincent A.T."/>
            <person name="Schiettekatte O."/>
            <person name="Bourhy P."/>
            <person name="Veyrier F.J."/>
            <person name="Picardeau M."/>
        </authorList>
    </citation>
    <scope>NUCLEOTIDE SEQUENCE [LARGE SCALE GENOMIC DNA]</scope>
    <source>
        <strain evidence="1">201601109</strain>
    </source>
</reference>
<evidence type="ECO:0000313" key="2">
    <source>
        <dbReference type="Proteomes" id="UP000297649"/>
    </source>
</evidence>
<organism evidence="1 2">
    <name type="scientific">Leptospira bandrabouensis</name>
    <dbReference type="NCBI Taxonomy" id="2484903"/>
    <lineage>
        <taxon>Bacteria</taxon>
        <taxon>Pseudomonadati</taxon>
        <taxon>Spirochaetota</taxon>
        <taxon>Spirochaetia</taxon>
        <taxon>Leptospirales</taxon>
        <taxon>Leptospiraceae</taxon>
        <taxon>Leptospira</taxon>
    </lineage>
</organism>
<gene>
    <name evidence="1" type="ORF">EHR08_11290</name>
</gene>
<evidence type="ECO:0008006" key="3">
    <source>
        <dbReference type="Google" id="ProtNLM"/>
    </source>
</evidence>
<proteinExistence type="predicted"/>